<evidence type="ECO:0000256" key="1">
    <source>
        <dbReference type="SAM" id="Phobius"/>
    </source>
</evidence>
<dbReference type="Proteomes" id="UP000188947">
    <property type="component" value="Unassembled WGS sequence"/>
</dbReference>
<keyword evidence="1" id="KW-1133">Transmembrane helix</keyword>
<feature type="transmembrane region" description="Helical" evidence="1">
    <location>
        <begin position="79"/>
        <end position="100"/>
    </location>
</feature>
<feature type="transmembrane region" description="Helical" evidence="1">
    <location>
        <begin position="262"/>
        <end position="285"/>
    </location>
</feature>
<comment type="caution">
    <text evidence="2">The sequence shown here is derived from an EMBL/GenBank/DDBJ whole genome shotgun (WGS) entry which is preliminary data.</text>
</comment>
<name>A0A1V3U1U0_ELIME</name>
<feature type="transmembrane region" description="Helical" evidence="1">
    <location>
        <begin position="32"/>
        <end position="59"/>
    </location>
</feature>
<evidence type="ECO:0008006" key="4">
    <source>
        <dbReference type="Google" id="ProtNLM"/>
    </source>
</evidence>
<feature type="transmembrane region" description="Helical" evidence="1">
    <location>
        <begin position="158"/>
        <end position="177"/>
    </location>
</feature>
<feature type="transmembrane region" description="Helical" evidence="1">
    <location>
        <begin position="134"/>
        <end position="152"/>
    </location>
</feature>
<protein>
    <recommendedName>
        <fullName evidence="4">DUF4013 domain-containing protein</fullName>
    </recommendedName>
</protein>
<evidence type="ECO:0000313" key="2">
    <source>
        <dbReference type="EMBL" id="OOH95493.1"/>
    </source>
</evidence>
<sequence length="315" mass="35836">MMQFYKKRDFGALVSDTLNFFKLYGRNYFKNYLTLNGGVIILLVVVIVIGYGDFFMQAFGSNTSGEAYLFQDYFQQNQASLIGASIVAIVLILLLSLVSYSFPVLYMKRLAETGSTKITINEMIEDMKKNLKKFFIFFLGSTFILVPIFIVAFIVSSFLMIILIGFLLLMLCIPVMVNMMNFTLFNMYNTEDGFFGSIGKAFKIQFSKSFWKYVGSTFIMYLLINVVTTIFAFIPMMVLYGYMLSSINTSPDGIGQESATFMILMAVVYSVSLACSIILNNLIYVNSGFMYYDSRVDLHREITFSEIDSIGSREE</sequence>
<dbReference type="eggNOG" id="ENOG502ZCGS">
    <property type="taxonomic scope" value="Bacteria"/>
</dbReference>
<keyword evidence="1" id="KW-0472">Membrane</keyword>
<gene>
    <name evidence="2" type="ORF">BMF97_09015</name>
</gene>
<dbReference type="STRING" id="238.BBD35_07230"/>
<evidence type="ECO:0000313" key="3">
    <source>
        <dbReference type="Proteomes" id="UP000188947"/>
    </source>
</evidence>
<organism evidence="2 3">
    <name type="scientific">Elizabethkingia meningoseptica</name>
    <name type="common">Chryseobacterium meningosepticum</name>
    <dbReference type="NCBI Taxonomy" id="238"/>
    <lineage>
        <taxon>Bacteria</taxon>
        <taxon>Pseudomonadati</taxon>
        <taxon>Bacteroidota</taxon>
        <taxon>Flavobacteriia</taxon>
        <taxon>Flavobacteriales</taxon>
        <taxon>Weeksellaceae</taxon>
        <taxon>Elizabethkingia</taxon>
    </lineage>
</organism>
<keyword evidence="1" id="KW-0812">Transmembrane</keyword>
<keyword evidence="3" id="KW-1185">Reference proteome</keyword>
<dbReference type="AlphaFoldDB" id="A0A1V3U1U0"/>
<proteinExistence type="predicted"/>
<feature type="transmembrane region" description="Helical" evidence="1">
    <location>
        <begin position="218"/>
        <end position="242"/>
    </location>
</feature>
<accession>A0A1V3U1U0</accession>
<reference evidence="2 3" key="1">
    <citation type="submission" date="2016-11" db="EMBL/GenBank/DDBJ databases">
        <title>Genome sequence and comparative genomic analysis of clinical strain Elizabethkingia meningoseptica 61421 PRCM.</title>
        <authorList>
            <person name="Wang M."/>
            <person name="Hu S."/>
            <person name="Cao L."/>
            <person name="Jiang T."/>
            <person name="Zhou Y."/>
            <person name="Ming D."/>
        </authorList>
    </citation>
    <scope>NUCLEOTIDE SEQUENCE [LARGE SCALE GENOMIC DNA]</scope>
    <source>
        <strain evidence="2 3">61421 PRCM</strain>
    </source>
</reference>
<dbReference type="RefSeq" id="WP_069215017.1">
    <property type="nucleotide sequence ID" value="NZ_CP016378.1"/>
</dbReference>
<dbReference type="EMBL" id="MPOG01000010">
    <property type="protein sequence ID" value="OOH95493.1"/>
    <property type="molecule type" value="Genomic_DNA"/>
</dbReference>